<dbReference type="RefSeq" id="XP_005846777.1">
    <property type="nucleotide sequence ID" value="XM_005846715.1"/>
</dbReference>
<evidence type="ECO:0000256" key="5">
    <source>
        <dbReference type="SAM" id="MobiDB-lite"/>
    </source>
</evidence>
<evidence type="ECO:0000313" key="11">
    <source>
        <dbReference type="Proteomes" id="UP000008141"/>
    </source>
</evidence>
<dbReference type="PANTHER" id="PTHR10145:SF6">
    <property type="entry name" value="TRANSCRIPTION ELONGATION FACTOR SPT6"/>
    <property type="match status" value="1"/>
</dbReference>
<dbReference type="GO" id="GO:0042393">
    <property type="term" value="F:histone binding"/>
    <property type="evidence" value="ECO:0007669"/>
    <property type="project" value="TreeGrafter"/>
</dbReference>
<feature type="region of interest" description="Disordered" evidence="5">
    <location>
        <begin position="1"/>
        <end position="260"/>
    </location>
</feature>
<dbReference type="Gene3D" id="3.30.420.140">
    <property type="entry name" value="YqgF/RNase H-like domain"/>
    <property type="match status" value="1"/>
</dbReference>
<evidence type="ECO:0000256" key="3">
    <source>
        <dbReference type="ARBA" id="ARBA00023163"/>
    </source>
</evidence>
<feature type="compositionally biased region" description="Low complexity" evidence="5">
    <location>
        <begin position="1576"/>
        <end position="1596"/>
    </location>
</feature>
<dbReference type="InterPro" id="IPR023323">
    <property type="entry name" value="Tex-like_dom_sf"/>
</dbReference>
<evidence type="ECO:0000259" key="8">
    <source>
        <dbReference type="Pfam" id="PF14635"/>
    </source>
</evidence>
<feature type="region of interest" description="Disordered" evidence="5">
    <location>
        <begin position="278"/>
        <end position="313"/>
    </location>
</feature>
<comment type="subcellular location">
    <subcellularLocation>
        <location evidence="1">Nucleus</location>
    </subcellularLocation>
</comment>
<dbReference type="PANTHER" id="PTHR10145">
    <property type="entry name" value="TRANSCRIPTION ELONGATION FACTOR SPT6"/>
    <property type="match status" value="1"/>
</dbReference>
<dbReference type="GO" id="GO:0034728">
    <property type="term" value="P:nucleosome organization"/>
    <property type="evidence" value="ECO:0007669"/>
    <property type="project" value="TreeGrafter"/>
</dbReference>
<accession>E1ZHW5</accession>
<feature type="compositionally biased region" description="Acidic residues" evidence="5">
    <location>
        <begin position="250"/>
        <end position="260"/>
    </location>
</feature>
<dbReference type="InParanoid" id="E1ZHW5"/>
<dbReference type="OMA" id="ITACHMG"/>
<dbReference type="EMBL" id="GL433847">
    <property type="protein sequence ID" value="EFN54675.1"/>
    <property type="molecule type" value="Genomic_DNA"/>
</dbReference>
<keyword evidence="4" id="KW-0539">Nucleus</keyword>
<evidence type="ECO:0000259" key="9">
    <source>
        <dbReference type="Pfam" id="PF14639"/>
    </source>
</evidence>
<dbReference type="InterPro" id="IPR010994">
    <property type="entry name" value="RuvA_2-like"/>
</dbReference>
<evidence type="ECO:0000313" key="10">
    <source>
        <dbReference type="EMBL" id="EFN54675.1"/>
    </source>
</evidence>
<dbReference type="Pfam" id="PF14639">
    <property type="entry name" value="YqgF"/>
    <property type="match status" value="1"/>
</dbReference>
<feature type="compositionally biased region" description="Basic residues" evidence="5">
    <location>
        <begin position="131"/>
        <end position="144"/>
    </location>
</feature>
<dbReference type="InterPro" id="IPR036860">
    <property type="entry name" value="SH2_dom_sf"/>
</dbReference>
<dbReference type="InterPro" id="IPR035420">
    <property type="entry name" value="Spt6_SH2"/>
</dbReference>
<dbReference type="Gene3D" id="1.10.150.850">
    <property type="entry name" value="Spt6, helix-hairpin-helix domain"/>
    <property type="match status" value="1"/>
</dbReference>
<dbReference type="STRING" id="554065.E1ZHW5"/>
<feature type="region of interest" description="Disordered" evidence="5">
    <location>
        <begin position="782"/>
        <end position="807"/>
    </location>
</feature>
<feature type="region of interest" description="Disordered" evidence="5">
    <location>
        <begin position="1512"/>
        <end position="1606"/>
    </location>
</feature>
<sequence>MGSELVDDAAAAEEEQEPQQGGQAPAEEVEGDGLPADEEEASEGSDDEGGSDSEGSSDDSSDEGGEDENEFENDGFIVDEAEDEGGEEKGAGGSDVEGAAEAKKRRKKKRRRELVLDEEDYELLEDNTGIRRQRPQLQHRRIKKARDTDAGAANQHDAARALQEELFGLEDEGGGLEDDDDDFGRPAAAAAAGRPPGDARGGRRDEEMLPEADDQFDDEDDWLVHEDEEEGGPGAGQRRRRRRTAVEGLPDVDPDALAEADEIFGNVDDLLGMYAERRQQRRGKADAMEEEEGEEEVEEEEAEARRLAREERQRAAVARRVQEQLDPEAVARHFLLPRDEQIREADYPEREQLHRGPEPEAFDLGACAAWVWDNLVGEQRREGRVLDLLEDGVQEVQGPPPAWYGRPDWSSRDLANKLSDIGSHRALYVGRNESGERAREWRHNEAAQAELRQAIQAVLLQVYEKHEEIPFVAQYRKEKCGELLVVRSSDEPKTTSEQDAGGGYPAGTMKPSHRRIRRYEVMYAVQQLAQRWRAMQVRREARRRAYEKALGETMRDEEQAAIQECLAALERAQTMEELGDCEAKFRMVQQQFSDASDQQAAAAAAAEEPLSQLSLGNGAAGPRRPQQASARRYLHCLRAGLGGWVAGLGLTAAQLAENVEAGYQKHKPADLTVTPEQHAAQYVAPSGGFPTAGTVVKGGCYMAAAEIAAEPLIRQEVRKQYQDGAVVWTTPTAAGDTTLDPFHPLAPVKRLVAKPLVKFEKGDHFLRLLQAEKAGLIKVEFGFPARPPPKEGQKGGGEATRKAPVPDTEAAELQNHLVDSFVSGGLGEAASAWDGVRRQVLGEAVRDFLLPLMEREARARLAGMARSAALDEAGDKLWGYASQAPLQVKLVDDDEVEPERRVMAVCYGPGTPATTFVMLDPQGNLVDFLYCPQFSGPIPKRKALPGVVYSMYDDPKKGSDAQRIRSFILEHKPHAIVVGASSPEARTLYEDLGQIRESIMLEDPRFMIELGTGDLLIMMADEAVAAVWENSAAARDELAAGSAPVVRRAVALGRQLLDPLALLASVCGGGREVLALGLHPLQAQLPEEERLGMVERVMVSAASQVGVDLNQVASSAWLAAPLQFVPGLGPRKAGALLRAVTRAGGFVESRNQVWRELGVFGNRVFRNAAPYLRIRASVKNEPASAAPVIDVVPASWLVKLSTRSDVVNNEEKWEAAYQAGQDRYYELPPKKDPREAAEATRRKNKSNFVPRPIQHPLFKNMSQIDAAAQLQEAGVPVGQAILRPSRNGIKYLGISIKLPESVWHLDAEEMGKSAAALKLGTSLVVEYVPGGSRRETYEDLDELAARFVEPLQAHLQALVAHRKWTPQDWPRAKEDLIEQKQQVGPAQGVYCLGPAVDKAGMFFLGYIRTATPHCEYFMVTPDGYYFRKKARRAARGAGEGWGGCGAAACAVQDYPSVDAMLLAWRKQPRLPSQQQQAPPPPPVQQAPPQQHGMPAGMMAGQGMAPAAGFYPAQHQQGQQGPPVYAYGGQQGQGQGQGPYMGGPVGGGYGGAPAAHGGGGGAGWQQGQAGGYGGYGQQPHNFQQQGFPPQQQGYPQQGWGGGQYGGR</sequence>
<feature type="compositionally biased region" description="Acidic residues" evidence="5">
    <location>
        <begin position="116"/>
        <end position="125"/>
    </location>
</feature>
<dbReference type="InterPro" id="IPR032706">
    <property type="entry name" value="Spt6_HHH"/>
</dbReference>
<feature type="compositionally biased region" description="Low complexity" evidence="5">
    <location>
        <begin position="1512"/>
        <end position="1527"/>
    </location>
</feature>
<dbReference type="InterPro" id="IPR023319">
    <property type="entry name" value="Tex-like_HTH_dom_sf"/>
</dbReference>
<feature type="compositionally biased region" description="Acidic residues" evidence="5">
    <location>
        <begin position="27"/>
        <end position="86"/>
    </location>
</feature>
<comment type="similarity">
    <text evidence="2">Belongs to the SPT6 family.</text>
</comment>
<feature type="compositionally biased region" description="Acidic residues" evidence="5">
    <location>
        <begin position="288"/>
        <end position="302"/>
    </location>
</feature>
<feature type="region of interest" description="Disordered" evidence="5">
    <location>
        <begin position="488"/>
        <end position="510"/>
    </location>
</feature>
<feature type="domain" description="Spt6 SH2" evidence="7">
    <location>
        <begin position="1231"/>
        <end position="1430"/>
    </location>
</feature>
<feature type="compositionally biased region" description="Gly residues" evidence="5">
    <location>
        <begin position="1597"/>
        <end position="1606"/>
    </location>
</feature>
<dbReference type="InterPro" id="IPR035019">
    <property type="entry name" value="Spt6_SH2_N"/>
</dbReference>
<dbReference type="Gene3D" id="1.10.3500.10">
    <property type="entry name" value="Tex N-terminal region-like"/>
    <property type="match status" value="1"/>
</dbReference>
<feature type="compositionally biased region" description="Basic and acidic residues" evidence="5">
    <location>
        <begin position="278"/>
        <end position="287"/>
    </location>
</feature>
<dbReference type="SUPFAM" id="SSF47781">
    <property type="entry name" value="RuvA domain 2-like"/>
    <property type="match status" value="1"/>
</dbReference>
<feature type="compositionally biased region" description="Low complexity" evidence="5">
    <location>
        <begin position="1486"/>
        <end position="1500"/>
    </location>
</feature>
<feature type="compositionally biased region" description="Basic and acidic residues" evidence="5">
    <location>
        <begin position="303"/>
        <end position="313"/>
    </location>
</feature>
<dbReference type="Proteomes" id="UP000008141">
    <property type="component" value="Unassembled WGS sequence"/>
</dbReference>
<gene>
    <name evidence="10" type="ORF">CHLNCDRAFT_58171</name>
</gene>
<evidence type="ECO:0000256" key="2">
    <source>
        <dbReference type="ARBA" id="ARBA00009253"/>
    </source>
</evidence>
<keyword evidence="3" id="KW-0804">Transcription</keyword>
<dbReference type="InterPro" id="IPR037027">
    <property type="entry name" value="YqgF/RNaseH-like_dom_sf"/>
</dbReference>
<dbReference type="eggNOG" id="KOG1856">
    <property type="taxonomic scope" value="Eukaryota"/>
</dbReference>
<organism evidence="11">
    <name type="scientific">Chlorella variabilis</name>
    <name type="common">Green alga</name>
    <dbReference type="NCBI Taxonomy" id="554065"/>
    <lineage>
        <taxon>Eukaryota</taxon>
        <taxon>Viridiplantae</taxon>
        <taxon>Chlorophyta</taxon>
        <taxon>core chlorophytes</taxon>
        <taxon>Trebouxiophyceae</taxon>
        <taxon>Chlorellales</taxon>
        <taxon>Chlorellaceae</taxon>
        <taxon>Chlorella clade</taxon>
        <taxon>Chlorella</taxon>
    </lineage>
</organism>
<dbReference type="GO" id="GO:0140673">
    <property type="term" value="P:transcription elongation-coupled chromatin remodeling"/>
    <property type="evidence" value="ECO:0007669"/>
    <property type="project" value="InterPro"/>
</dbReference>
<proteinExistence type="inferred from homology"/>
<feature type="region of interest" description="Disordered" evidence="5">
    <location>
        <begin position="1468"/>
        <end position="1500"/>
    </location>
</feature>
<dbReference type="InterPro" id="IPR028083">
    <property type="entry name" value="Spt6_acidic_N_dom"/>
</dbReference>
<dbReference type="KEGG" id="cvr:CHLNCDRAFT_58171"/>
<evidence type="ECO:0008006" key="12">
    <source>
        <dbReference type="Google" id="ProtNLM"/>
    </source>
</evidence>
<dbReference type="OrthoDB" id="995477at2759"/>
<dbReference type="Gene3D" id="1.10.10.650">
    <property type="entry name" value="RuvA domain 2-like"/>
    <property type="match status" value="1"/>
</dbReference>
<feature type="domain" description="Transcription elongation factor Spt6 helix-hairpin-helix motif" evidence="8">
    <location>
        <begin position="1071"/>
        <end position="1174"/>
    </location>
</feature>
<dbReference type="CDD" id="cd09918">
    <property type="entry name" value="SH2_Nterm_SPT6_like"/>
    <property type="match status" value="1"/>
</dbReference>
<dbReference type="FunCoup" id="E1ZHW5">
    <property type="interactions" value="1879"/>
</dbReference>
<evidence type="ECO:0000259" key="6">
    <source>
        <dbReference type="Pfam" id="PF14632"/>
    </source>
</evidence>
<dbReference type="InterPro" id="IPR028231">
    <property type="entry name" value="Spt6_YqgF"/>
</dbReference>
<reference evidence="10 11" key="1">
    <citation type="journal article" date="2010" name="Plant Cell">
        <title>The Chlorella variabilis NC64A genome reveals adaptation to photosymbiosis, coevolution with viruses, and cryptic sex.</title>
        <authorList>
            <person name="Blanc G."/>
            <person name="Duncan G."/>
            <person name="Agarkova I."/>
            <person name="Borodovsky M."/>
            <person name="Gurnon J."/>
            <person name="Kuo A."/>
            <person name="Lindquist E."/>
            <person name="Lucas S."/>
            <person name="Pangilinan J."/>
            <person name="Polle J."/>
            <person name="Salamov A."/>
            <person name="Terry A."/>
            <person name="Yamada T."/>
            <person name="Dunigan D.D."/>
            <person name="Grigoriev I.V."/>
            <person name="Claverie J.M."/>
            <person name="Van Etten J.L."/>
        </authorList>
    </citation>
    <scope>NUCLEOTIDE SEQUENCE [LARGE SCALE GENOMIC DNA]</scope>
    <source>
        <strain evidence="10 11">NC64A</strain>
    </source>
</reference>
<feature type="compositionally biased region" description="Acidic residues" evidence="5">
    <location>
        <begin position="167"/>
        <end position="182"/>
    </location>
</feature>
<feature type="compositionally biased region" description="Low complexity" evidence="5">
    <location>
        <begin position="185"/>
        <end position="198"/>
    </location>
</feature>
<feature type="compositionally biased region" description="Gly residues" evidence="5">
    <location>
        <begin position="1528"/>
        <end position="1575"/>
    </location>
</feature>
<dbReference type="Pfam" id="PF14635">
    <property type="entry name" value="HHH_7"/>
    <property type="match status" value="1"/>
</dbReference>
<evidence type="ECO:0000256" key="1">
    <source>
        <dbReference type="ARBA" id="ARBA00004123"/>
    </source>
</evidence>
<dbReference type="InterPro" id="IPR017072">
    <property type="entry name" value="TF_Spt6"/>
</dbReference>
<evidence type="ECO:0000256" key="4">
    <source>
        <dbReference type="ARBA" id="ARBA00023242"/>
    </source>
</evidence>
<dbReference type="SUPFAM" id="SSF53098">
    <property type="entry name" value="Ribonuclease H-like"/>
    <property type="match status" value="1"/>
</dbReference>
<dbReference type="InterPro" id="IPR012337">
    <property type="entry name" value="RNaseH-like_sf"/>
</dbReference>
<feature type="compositionally biased region" description="Basic residues" evidence="5">
    <location>
        <begin position="103"/>
        <end position="112"/>
    </location>
</feature>
<dbReference type="Pfam" id="PF14633">
    <property type="entry name" value="SH2_2"/>
    <property type="match status" value="1"/>
</dbReference>
<dbReference type="GO" id="GO:0031491">
    <property type="term" value="F:nucleosome binding"/>
    <property type="evidence" value="ECO:0007669"/>
    <property type="project" value="TreeGrafter"/>
</dbReference>
<name>E1ZHW5_CHLVA</name>
<dbReference type="Pfam" id="PF14632">
    <property type="entry name" value="SPT6_acidic"/>
    <property type="match status" value="1"/>
</dbReference>
<dbReference type="Gene3D" id="3.30.505.10">
    <property type="entry name" value="SH2 domain"/>
    <property type="match status" value="2"/>
</dbReference>
<protein>
    <recommendedName>
        <fullName evidence="12">Transcription elongation factor SPT6</fullName>
    </recommendedName>
</protein>
<dbReference type="GeneID" id="17353915"/>
<feature type="domain" description="Spt6 acidic N-terminal" evidence="6">
    <location>
        <begin position="58"/>
        <end position="147"/>
    </location>
</feature>
<feature type="compositionally biased region" description="Acidic residues" evidence="5">
    <location>
        <begin position="208"/>
        <end position="231"/>
    </location>
</feature>
<evidence type="ECO:0000259" key="7">
    <source>
        <dbReference type="Pfam" id="PF14633"/>
    </source>
</evidence>
<dbReference type="SUPFAM" id="SSF158832">
    <property type="entry name" value="Tex N-terminal region-like"/>
    <property type="match status" value="1"/>
</dbReference>
<keyword evidence="11" id="KW-1185">Reference proteome</keyword>
<feature type="compositionally biased region" description="Acidic residues" evidence="5">
    <location>
        <begin position="1"/>
        <end position="17"/>
    </location>
</feature>
<feature type="domain" description="Transcription elongation factor Spt6 YqgF" evidence="9">
    <location>
        <begin position="901"/>
        <end position="1067"/>
    </location>
</feature>
<dbReference type="GO" id="GO:0008023">
    <property type="term" value="C:transcription elongation factor complex"/>
    <property type="evidence" value="ECO:0007669"/>
    <property type="project" value="TreeGrafter"/>
</dbReference>